<name>A0A4U9F609_GIBZA</name>
<dbReference type="EMBL" id="CAAKMV010000055">
    <property type="protein sequence ID" value="VIO53376.1"/>
    <property type="molecule type" value="Genomic_DNA"/>
</dbReference>
<proteinExistence type="predicted"/>
<gene>
    <name evidence="2" type="ORF">FUG_LOCUS72973</name>
    <name evidence="1" type="ORF">MDCFG202_LOCUS518611</name>
</gene>
<dbReference type="AlphaFoldDB" id="A0A4U9F609"/>
<evidence type="ECO:0000313" key="2">
    <source>
        <dbReference type="EMBL" id="VIO53376.1"/>
    </source>
</evidence>
<protein>
    <submittedName>
        <fullName evidence="1">Uncharacterized protein</fullName>
    </submittedName>
</protein>
<reference evidence="2" key="1">
    <citation type="submission" date="2019-04" db="EMBL/GenBank/DDBJ databases">
        <authorList>
            <person name="Melise S."/>
            <person name="Noan J."/>
            <person name="Okalmin O."/>
        </authorList>
    </citation>
    <scope>NUCLEOTIDE SEQUENCE</scope>
    <source>
        <strain evidence="2">FN9</strain>
    </source>
</reference>
<sequence>MYEPVKTGPVLRVRGGWGAFELYLDQEGFLENTKFHGRGEKTCADREKMSLDEKKRHRFSIGMVVIMQRASNSGQQSRRVSGD</sequence>
<evidence type="ECO:0000313" key="1">
    <source>
        <dbReference type="EMBL" id="CAG2006239.1"/>
    </source>
</evidence>
<evidence type="ECO:0000313" key="3">
    <source>
        <dbReference type="Proteomes" id="UP000746612"/>
    </source>
</evidence>
<accession>A0A4U9F609</accession>
<reference evidence="1" key="2">
    <citation type="submission" date="2021-03" db="EMBL/GenBank/DDBJ databases">
        <authorList>
            <person name="Alouane T."/>
            <person name="Langin T."/>
            <person name="Bonhomme L."/>
        </authorList>
    </citation>
    <scope>NUCLEOTIDE SEQUENCE</scope>
    <source>
        <strain evidence="1">MDC_Fg202</strain>
    </source>
</reference>
<dbReference type="Proteomes" id="UP000746612">
    <property type="component" value="Unassembled WGS sequence"/>
</dbReference>
<dbReference type="EMBL" id="CAJPIJ010000184">
    <property type="protein sequence ID" value="CAG2006239.1"/>
    <property type="molecule type" value="Genomic_DNA"/>
</dbReference>
<organism evidence="1 3">
    <name type="scientific">Gibberella zeae</name>
    <name type="common">Wheat head blight fungus</name>
    <name type="synonym">Fusarium graminearum</name>
    <dbReference type="NCBI Taxonomy" id="5518"/>
    <lineage>
        <taxon>Eukaryota</taxon>
        <taxon>Fungi</taxon>
        <taxon>Dikarya</taxon>
        <taxon>Ascomycota</taxon>
        <taxon>Pezizomycotina</taxon>
        <taxon>Sordariomycetes</taxon>
        <taxon>Hypocreomycetidae</taxon>
        <taxon>Hypocreales</taxon>
        <taxon>Nectriaceae</taxon>
        <taxon>Fusarium</taxon>
    </lineage>
</organism>